<name>A0ABU3P633_9BURK</name>
<dbReference type="Pfam" id="PF10006">
    <property type="entry name" value="DUF2249"/>
    <property type="match status" value="1"/>
</dbReference>
<gene>
    <name evidence="2" type="ORF">RQP53_01960</name>
</gene>
<reference evidence="2" key="1">
    <citation type="submission" date="2023-09" db="EMBL/GenBank/DDBJ databases">
        <title>Paucibacter sp. APW11 Genome sequencing and assembly.</title>
        <authorList>
            <person name="Kim I."/>
        </authorList>
    </citation>
    <scope>NUCLEOTIDE SEQUENCE</scope>
    <source>
        <strain evidence="2">APW11</strain>
    </source>
</reference>
<dbReference type="EMBL" id="JAVXZY010000001">
    <property type="protein sequence ID" value="MDT8998034.1"/>
    <property type="molecule type" value="Genomic_DNA"/>
</dbReference>
<feature type="domain" description="DUF2249" evidence="1">
    <location>
        <begin position="11"/>
        <end position="79"/>
    </location>
</feature>
<keyword evidence="3" id="KW-1185">Reference proteome</keyword>
<proteinExistence type="predicted"/>
<organism evidence="2 3">
    <name type="scientific">Roseateles aquae</name>
    <dbReference type="NCBI Taxonomy" id="3077235"/>
    <lineage>
        <taxon>Bacteria</taxon>
        <taxon>Pseudomonadati</taxon>
        <taxon>Pseudomonadota</taxon>
        <taxon>Betaproteobacteria</taxon>
        <taxon>Burkholderiales</taxon>
        <taxon>Sphaerotilaceae</taxon>
        <taxon>Roseateles</taxon>
    </lineage>
</organism>
<evidence type="ECO:0000313" key="2">
    <source>
        <dbReference type="EMBL" id="MDT8998034.1"/>
    </source>
</evidence>
<dbReference type="RefSeq" id="WP_315648309.1">
    <property type="nucleotide sequence ID" value="NZ_JAVXZY010000001.1"/>
</dbReference>
<protein>
    <submittedName>
        <fullName evidence="2">DUF2249 domain-containing protein</fullName>
    </submittedName>
</protein>
<evidence type="ECO:0000313" key="3">
    <source>
        <dbReference type="Proteomes" id="UP001246372"/>
    </source>
</evidence>
<comment type="caution">
    <text evidence="2">The sequence shown here is derived from an EMBL/GenBank/DDBJ whole genome shotgun (WGS) entry which is preliminary data.</text>
</comment>
<dbReference type="Proteomes" id="UP001246372">
    <property type="component" value="Unassembled WGS sequence"/>
</dbReference>
<evidence type="ECO:0000259" key="1">
    <source>
        <dbReference type="Pfam" id="PF10006"/>
    </source>
</evidence>
<dbReference type="InterPro" id="IPR018720">
    <property type="entry name" value="DUF2249"/>
</dbReference>
<accession>A0ABU3P633</accession>
<sequence length="93" mass="10160">MHTDAPTLAEVIDLRQFAPEHMLARIASSFQSLPVGGFIDLQGEAEPATLREQLGQQWPKQFDWESLPPGAAPWRVRLARRPAGKSCCGCCGG</sequence>